<keyword evidence="2" id="KW-1185">Reference proteome</keyword>
<accession>A0A834IMZ7</accession>
<proteinExistence type="predicted"/>
<dbReference type="Proteomes" id="UP000625711">
    <property type="component" value="Unassembled WGS sequence"/>
</dbReference>
<organism evidence="1 2">
    <name type="scientific">Rhynchophorus ferrugineus</name>
    <name type="common">Red palm weevil</name>
    <name type="synonym">Curculio ferrugineus</name>
    <dbReference type="NCBI Taxonomy" id="354439"/>
    <lineage>
        <taxon>Eukaryota</taxon>
        <taxon>Metazoa</taxon>
        <taxon>Ecdysozoa</taxon>
        <taxon>Arthropoda</taxon>
        <taxon>Hexapoda</taxon>
        <taxon>Insecta</taxon>
        <taxon>Pterygota</taxon>
        <taxon>Neoptera</taxon>
        <taxon>Endopterygota</taxon>
        <taxon>Coleoptera</taxon>
        <taxon>Polyphaga</taxon>
        <taxon>Cucujiformia</taxon>
        <taxon>Curculionidae</taxon>
        <taxon>Dryophthorinae</taxon>
        <taxon>Rhynchophorus</taxon>
    </lineage>
</organism>
<sequence length="71" mass="7561">MVPCLLLKSEDNSSGLDMSVERRSACDAGAVVPGFRESPIGAPPSTMSVVRFLDAVARLWRKTAPAEGMPQ</sequence>
<reference evidence="1" key="1">
    <citation type="submission" date="2020-08" db="EMBL/GenBank/DDBJ databases">
        <title>Genome sequencing and assembly of the red palm weevil Rhynchophorus ferrugineus.</title>
        <authorList>
            <person name="Dias G.B."/>
            <person name="Bergman C.M."/>
            <person name="Manee M."/>
        </authorList>
    </citation>
    <scope>NUCLEOTIDE SEQUENCE</scope>
    <source>
        <strain evidence="1">AA-2017</strain>
        <tissue evidence="1">Whole larva</tissue>
    </source>
</reference>
<evidence type="ECO:0000313" key="2">
    <source>
        <dbReference type="Proteomes" id="UP000625711"/>
    </source>
</evidence>
<evidence type="ECO:0000313" key="1">
    <source>
        <dbReference type="EMBL" id="KAF7282784.1"/>
    </source>
</evidence>
<protein>
    <submittedName>
        <fullName evidence="1">Uncharacterized protein</fullName>
    </submittedName>
</protein>
<name>A0A834IMZ7_RHYFE</name>
<comment type="caution">
    <text evidence="1">The sequence shown here is derived from an EMBL/GenBank/DDBJ whole genome shotgun (WGS) entry which is preliminary data.</text>
</comment>
<dbReference type="EMBL" id="JAACXV010000156">
    <property type="protein sequence ID" value="KAF7282784.1"/>
    <property type="molecule type" value="Genomic_DNA"/>
</dbReference>
<dbReference type="AlphaFoldDB" id="A0A834IMZ7"/>
<gene>
    <name evidence="1" type="ORF">GWI33_001932</name>
</gene>